<dbReference type="OrthoDB" id="9809450at2"/>
<dbReference type="Pfam" id="PF00005">
    <property type="entry name" value="ABC_tran"/>
    <property type="match status" value="1"/>
</dbReference>
<accession>A0A151CIM7</accession>
<gene>
    <name evidence="5" type="primary">sufC</name>
    <name evidence="5" type="ORF">AS592_02850</name>
</gene>
<feature type="domain" description="ABC transporter" evidence="4">
    <location>
        <begin position="4"/>
        <end position="248"/>
    </location>
</feature>
<evidence type="ECO:0000259" key="4">
    <source>
        <dbReference type="PROSITE" id="PS50893"/>
    </source>
</evidence>
<keyword evidence="3" id="KW-0067">ATP-binding</keyword>
<dbReference type="STRING" id="1630136.AS592_02850"/>
<name>A0A151CIM7_9BACT</name>
<dbReference type="Gene3D" id="3.40.50.300">
    <property type="entry name" value="P-loop containing nucleotide triphosphate hydrolases"/>
    <property type="match status" value="1"/>
</dbReference>
<organism evidence="5 6">
    <name type="scientific">Sulfurovum riftiae</name>
    <dbReference type="NCBI Taxonomy" id="1630136"/>
    <lineage>
        <taxon>Bacteria</taxon>
        <taxon>Pseudomonadati</taxon>
        <taxon>Campylobacterota</taxon>
        <taxon>Epsilonproteobacteria</taxon>
        <taxon>Campylobacterales</taxon>
        <taxon>Sulfurovaceae</taxon>
        <taxon>Sulfurovum</taxon>
    </lineage>
</organism>
<dbReference type="PROSITE" id="PS00211">
    <property type="entry name" value="ABC_TRANSPORTER_1"/>
    <property type="match status" value="1"/>
</dbReference>
<dbReference type="AlphaFoldDB" id="A0A151CIM7"/>
<keyword evidence="6" id="KW-1185">Reference proteome</keyword>
<protein>
    <submittedName>
        <fullName evidence="5">Fe-S cluster assembly ATPase SufC</fullName>
    </submittedName>
</protein>
<dbReference type="Proteomes" id="UP000075359">
    <property type="component" value="Unassembled WGS sequence"/>
</dbReference>
<dbReference type="PANTHER" id="PTHR43204:SF1">
    <property type="entry name" value="ABC TRANSPORTER I FAMILY MEMBER 6, CHLOROPLASTIC"/>
    <property type="match status" value="1"/>
</dbReference>
<dbReference type="InterPro" id="IPR017871">
    <property type="entry name" value="ABC_transporter-like_CS"/>
</dbReference>
<comment type="caution">
    <text evidence="5">The sequence shown here is derived from an EMBL/GenBank/DDBJ whole genome shotgun (WGS) entry which is preliminary data.</text>
</comment>
<evidence type="ECO:0000256" key="3">
    <source>
        <dbReference type="ARBA" id="ARBA00022840"/>
    </source>
</evidence>
<evidence type="ECO:0000256" key="1">
    <source>
        <dbReference type="ARBA" id="ARBA00006216"/>
    </source>
</evidence>
<dbReference type="SMART" id="SM00382">
    <property type="entry name" value="AAA"/>
    <property type="match status" value="1"/>
</dbReference>
<comment type="similarity">
    <text evidence="1">Belongs to the ABC transporter superfamily. Ycf16 family.</text>
</comment>
<dbReference type="PROSITE" id="PS50893">
    <property type="entry name" value="ABC_TRANSPORTER_2"/>
    <property type="match status" value="1"/>
</dbReference>
<dbReference type="InterPro" id="IPR003439">
    <property type="entry name" value="ABC_transporter-like_ATP-bd"/>
</dbReference>
<reference evidence="5 6" key="1">
    <citation type="submission" date="2015-11" db="EMBL/GenBank/DDBJ databases">
        <title>Draft genome of Sulfurovum riftiae 1812E, a member of the Epsilonproteobacteria isolated from the tube of the deep-sea hydrothermal vent tubewom Riftia pachyptila.</title>
        <authorList>
            <person name="Vetriani C."/>
            <person name="Giovannelli D."/>
        </authorList>
    </citation>
    <scope>NUCLEOTIDE SEQUENCE [LARGE SCALE GENOMIC DNA]</scope>
    <source>
        <strain evidence="5 6">1812E</strain>
    </source>
</reference>
<dbReference type="CDD" id="cd03217">
    <property type="entry name" value="ABC_FeS_Assembly"/>
    <property type="match status" value="1"/>
</dbReference>
<dbReference type="SUPFAM" id="SSF52540">
    <property type="entry name" value="P-loop containing nucleoside triphosphate hydrolases"/>
    <property type="match status" value="1"/>
</dbReference>
<dbReference type="GO" id="GO:0016887">
    <property type="term" value="F:ATP hydrolysis activity"/>
    <property type="evidence" value="ECO:0007669"/>
    <property type="project" value="InterPro"/>
</dbReference>
<dbReference type="RefSeq" id="WP_067329051.1">
    <property type="nucleotide sequence ID" value="NZ_LNKT01000002.1"/>
</dbReference>
<dbReference type="InterPro" id="IPR027417">
    <property type="entry name" value="P-loop_NTPase"/>
</dbReference>
<dbReference type="InterPro" id="IPR010230">
    <property type="entry name" value="FeS-cluster_ATPase_SufC"/>
</dbReference>
<dbReference type="EMBL" id="LNKT01000002">
    <property type="protein sequence ID" value="KYJ87294.1"/>
    <property type="molecule type" value="Genomic_DNA"/>
</dbReference>
<dbReference type="PANTHER" id="PTHR43204">
    <property type="entry name" value="ABC TRANSPORTER I FAMILY MEMBER 6, CHLOROPLASTIC"/>
    <property type="match status" value="1"/>
</dbReference>
<proteinExistence type="inferred from homology"/>
<dbReference type="NCBIfam" id="TIGR01978">
    <property type="entry name" value="sufC"/>
    <property type="match status" value="1"/>
</dbReference>
<evidence type="ECO:0000313" key="5">
    <source>
        <dbReference type="EMBL" id="KYJ87294.1"/>
    </source>
</evidence>
<dbReference type="GO" id="GO:0005524">
    <property type="term" value="F:ATP binding"/>
    <property type="evidence" value="ECO:0007669"/>
    <property type="project" value="UniProtKB-KW"/>
</dbReference>
<dbReference type="InterPro" id="IPR003593">
    <property type="entry name" value="AAA+_ATPase"/>
</dbReference>
<evidence type="ECO:0000313" key="6">
    <source>
        <dbReference type="Proteomes" id="UP000075359"/>
    </source>
</evidence>
<sequence>MTTLEIENIHAKIGEKEILKGLNLKLEAGKVHAIMGPNGAGKSTLSKTIVGHYDVEVTEGDIKYKGKSITDMEPEERALEGIFLSFQHPVEIPGVNNAYFLRTALNAKRKHEGKEELNAAEFLRLMKSHLEMLGMKSDMISRSLNEGFSGGEKKRNEILQMLILEPEVIILDEIDSGLDIDALRAVSEGINKMKDGKRSFLVITHYSRILDYIEPDYIHVLKDGRIIKTAGPELVAQLEEKGYESIVEDTAS</sequence>
<keyword evidence="2" id="KW-0547">Nucleotide-binding</keyword>
<evidence type="ECO:0000256" key="2">
    <source>
        <dbReference type="ARBA" id="ARBA00022741"/>
    </source>
</evidence>